<keyword evidence="3" id="KW-0732">Signal</keyword>
<evidence type="ECO:0000313" key="8">
    <source>
        <dbReference type="Proteomes" id="UP001320972"/>
    </source>
</evidence>
<evidence type="ECO:0000313" key="6">
    <source>
        <dbReference type="EMBL" id="MCU4742432.1"/>
    </source>
</evidence>
<keyword evidence="8" id="KW-1185">Reference proteome</keyword>
<comment type="similarity">
    <text evidence="1">Belongs to the bacterial solute-binding protein 5 family.</text>
</comment>
<evidence type="ECO:0000313" key="7">
    <source>
        <dbReference type="EMBL" id="MCU4973515.1"/>
    </source>
</evidence>
<protein>
    <submittedName>
        <fullName evidence="6">ABC transporter substrate-binding protein</fullName>
    </submittedName>
</protein>
<dbReference type="EMBL" id="JAOPKA010000008">
    <property type="protein sequence ID" value="MCU4742432.1"/>
    <property type="molecule type" value="Genomic_DNA"/>
</dbReference>
<dbReference type="PANTHER" id="PTHR30290:SF9">
    <property type="entry name" value="OLIGOPEPTIDE-BINDING PROTEIN APPA"/>
    <property type="match status" value="1"/>
</dbReference>
<dbReference type="InterPro" id="IPR000914">
    <property type="entry name" value="SBP_5_dom"/>
</dbReference>
<keyword evidence="2" id="KW-0813">Transport</keyword>
<dbReference type="Gene3D" id="3.90.76.10">
    <property type="entry name" value="Dipeptide-binding Protein, Domain 1"/>
    <property type="match status" value="1"/>
</dbReference>
<dbReference type="PANTHER" id="PTHR30290">
    <property type="entry name" value="PERIPLASMIC BINDING COMPONENT OF ABC TRANSPORTER"/>
    <property type="match status" value="1"/>
</dbReference>
<evidence type="ECO:0000313" key="9">
    <source>
        <dbReference type="Proteomes" id="UP001321018"/>
    </source>
</evidence>
<dbReference type="EMBL" id="JAOPKB010000006">
    <property type="protein sequence ID" value="MCU4973515.1"/>
    <property type="molecule type" value="Genomic_DNA"/>
</dbReference>
<accession>A0AAP3E2W3</accession>
<dbReference type="Proteomes" id="UP001321018">
    <property type="component" value="Unassembled WGS sequence"/>
</dbReference>
<dbReference type="InterPro" id="IPR039424">
    <property type="entry name" value="SBP_5"/>
</dbReference>
<feature type="compositionally biased region" description="Gly residues" evidence="4">
    <location>
        <begin position="1"/>
        <end position="25"/>
    </location>
</feature>
<dbReference type="RefSeq" id="WP_338004255.1">
    <property type="nucleotide sequence ID" value="NZ_JAOPKA010000008.1"/>
</dbReference>
<dbReference type="Gene3D" id="3.40.190.10">
    <property type="entry name" value="Periplasmic binding protein-like II"/>
    <property type="match status" value="1"/>
</dbReference>
<sequence length="644" mass="73428">MGDDNGNGDGNGGNGNGNGGNGNGNGSTDEQVDATFTSYIGDPPSDFDWGILGFRDSWPRSMYGYCLDMLAFHNSEGELEPQVAVDWGWDANEFWVELRDDAYWSDGEQITAADVFMRYEHDLYLRPESPEQIAEQGGPESVFQAVTDVEFEGQTGRLISEEGWFDDFYMEQYAESFLTHPTQGEVYADSRIYEPALERMRDEVDDPWSEEGAETAQEISDELVDERDIPDPTEIRVSGAWQVAEVREDSILLEPNEHHFHADNLNFDQVELLVQTSQDATWASLQSDNLDNDPGLQVTGQTPPENIITQFPDNVQAHALDDLAFEETILVPQGNHPLLGRINVRRALLHALDTELISQNQHGFASSPLTDPVGAHAVDAGQWIDDDLYDSMFMYDHDEEQAVEYLEEEGFTREDGEWYDPDGNRFGFQLLTDSDTPTVERTVESQLSDFGIEVELLSEEDAIVQERKDTGDFEVVVETWVGYVQGKWFRGLQQSARRRMWGLFDEDQVHNWIDEHDNITNEEYDWTNNIEGFRREQTEVFTKEAPPIGEPDGEMQEYPVVSLDLEWEENVDIDRREEIMQSLIWVYNYNLTMMPLTLTHGVAFQNHRDWIVSDDDADWVDSGPGSTFRLMNRGEIQADPDGQH</sequence>
<evidence type="ECO:0000256" key="3">
    <source>
        <dbReference type="ARBA" id="ARBA00022729"/>
    </source>
</evidence>
<name>A0AAP3E2W3_9EURY</name>
<dbReference type="Proteomes" id="UP001320972">
    <property type="component" value="Unassembled WGS sequence"/>
</dbReference>
<dbReference type="Pfam" id="PF00496">
    <property type="entry name" value="SBP_bac_5"/>
    <property type="match status" value="1"/>
</dbReference>
<dbReference type="GO" id="GO:1904680">
    <property type="term" value="F:peptide transmembrane transporter activity"/>
    <property type="evidence" value="ECO:0007669"/>
    <property type="project" value="TreeGrafter"/>
</dbReference>
<dbReference type="AlphaFoldDB" id="A0AAP3E2W3"/>
<comment type="caution">
    <text evidence="6">The sequence shown here is derived from an EMBL/GenBank/DDBJ whole genome shotgun (WGS) entry which is preliminary data.</text>
</comment>
<dbReference type="Gene3D" id="3.10.105.10">
    <property type="entry name" value="Dipeptide-binding Protein, Domain 3"/>
    <property type="match status" value="1"/>
</dbReference>
<evidence type="ECO:0000256" key="1">
    <source>
        <dbReference type="ARBA" id="ARBA00005695"/>
    </source>
</evidence>
<feature type="domain" description="Solute-binding protein family 5" evidence="5">
    <location>
        <begin position="78"/>
        <end position="483"/>
    </location>
</feature>
<evidence type="ECO:0000259" key="5">
    <source>
        <dbReference type="Pfam" id="PF00496"/>
    </source>
</evidence>
<dbReference type="GO" id="GO:0015833">
    <property type="term" value="P:peptide transport"/>
    <property type="evidence" value="ECO:0007669"/>
    <property type="project" value="TreeGrafter"/>
</dbReference>
<gene>
    <name evidence="7" type="ORF">OB955_12285</name>
    <name evidence="6" type="ORF">OB960_13600</name>
</gene>
<evidence type="ECO:0000256" key="4">
    <source>
        <dbReference type="SAM" id="MobiDB-lite"/>
    </source>
</evidence>
<reference evidence="6 8" key="1">
    <citation type="submission" date="2022-09" db="EMBL/GenBank/DDBJ databases">
        <title>Enrichment on poylsaccharides allowed isolation of novel metabolic and taxonomic groups of Haloarchaea.</title>
        <authorList>
            <person name="Sorokin D.Y."/>
            <person name="Elcheninov A.G."/>
            <person name="Khizhniak T.V."/>
            <person name="Kolganova T.V."/>
            <person name="Kublanov I.V."/>
        </authorList>
    </citation>
    <scope>NUCLEOTIDE SEQUENCE</scope>
    <source>
        <strain evidence="7 8">AArc-m2/3/4</strain>
        <strain evidence="6">AArc-xg1-1</strain>
    </source>
</reference>
<proteinExistence type="inferred from homology"/>
<evidence type="ECO:0000256" key="2">
    <source>
        <dbReference type="ARBA" id="ARBA00022448"/>
    </source>
</evidence>
<organism evidence="6 9">
    <name type="scientific">Natronoglomus mannanivorans</name>
    <dbReference type="NCBI Taxonomy" id="2979990"/>
    <lineage>
        <taxon>Archaea</taxon>
        <taxon>Methanobacteriati</taxon>
        <taxon>Methanobacteriota</taxon>
        <taxon>Stenosarchaea group</taxon>
        <taxon>Halobacteria</taxon>
        <taxon>Halobacteriales</taxon>
        <taxon>Natrialbaceae</taxon>
        <taxon>Natronoglomus</taxon>
    </lineage>
</organism>
<dbReference type="SUPFAM" id="SSF53850">
    <property type="entry name" value="Periplasmic binding protein-like II"/>
    <property type="match status" value="1"/>
</dbReference>
<feature type="region of interest" description="Disordered" evidence="4">
    <location>
        <begin position="1"/>
        <end position="31"/>
    </location>
</feature>